<evidence type="ECO:0000259" key="11">
    <source>
        <dbReference type="Pfam" id="PF16916"/>
    </source>
</evidence>
<comment type="caution">
    <text evidence="12">The sequence shown here is derived from an EMBL/GenBank/DDBJ whole genome shotgun (WGS) entry which is preliminary data.</text>
</comment>
<dbReference type="GO" id="GO:0005385">
    <property type="term" value="F:zinc ion transmembrane transporter activity"/>
    <property type="evidence" value="ECO:0007669"/>
    <property type="project" value="TreeGrafter"/>
</dbReference>
<keyword evidence="13" id="KW-1185">Reference proteome</keyword>
<dbReference type="InterPro" id="IPR050681">
    <property type="entry name" value="CDF/SLC30A"/>
</dbReference>
<evidence type="ECO:0000256" key="2">
    <source>
        <dbReference type="ARBA" id="ARBA00008873"/>
    </source>
</evidence>
<dbReference type="InterPro" id="IPR058533">
    <property type="entry name" value="Cation_efflux_TM"/>
</dbReference>
<protein>
    <submittedName>
        <fullName evidence="12">Cobalt-zinc-cadmium efflux system protein</fullName>
    </submittedName>
</protein>
<dbReference type="SUPFAM" id="SSF160240">
    <property type="entry name" value="Cation efflux protein cytoplasmic domain-like"/>
    <property type="match status" value="1"/>
</dbReference>
<dbReference type="AlphaFoldDB" id="A0A2S8S811"/>
<feature type="transmembrane region" description="Helical" evidence="9">
    <location>
        <begin position="20"/>
        <end position="39"/>
    </location>
</feature>
<evidence type="ECO:0000256" key="8">
    <source>
        <dbReference type="ARBA" id="ARBA00023136"/>
    </source>
</evidence>
<dbReference type="SUPFAM" id="SSF161111">
    <property type="entry name" value="Cation efflux protein transmembrane domain-like"/>
    <property type="match status" value="1"/>
</dbReference>
<evidence type="ECO:0000256" key="6">
    <source>
        <dbReference type="ARBA" id="ARBA00022989"/>
    </source>
</evidence>
<comment type="subcellular location">
    <subcellularLocation>
        <location evidence="1">Membrane</location>
        <topology evidence="1">Multi-pass membrane protein</topology>
    </subcellularLocation>
</comment>
<dbReference type="OrthoDB" id="9809646at2"/>
<dbReference type="Pfam" id="PF01545">
    <property type="entry name" value="Cation_efflux"/>
    <property type="match status" value="1"/>
</dbReference>
<dbReference type="Gene3D" id="3.30.70.1350">
    <property type="entry name" value="Cation efflux protein, cytoplasmic domain"/>
    <property type="match status" value="1"/>
</dbReference>
<dbReference type="InterPro" id="IPR036837">
    <property type="entry name" value="Cation_efflux_CTD_sf"/>
</dbReference>
<dbReference type="InterPro" id="IPR002524">
    <property type="entry name" value="Cation_efflux"/>
</dbReference>
<evidence type="ECO:0000256" key="5">
    <source>
        <dbReference type="ARBA" id="ARBA00022906"/>
    </source>
</evidence>
<feature type="transmembrane region" description="Helical" evidence="9">
    <location>
        <begin position="153"/>
        <end position="175"/>
    </location>
</feature>
<dbReference type="Gene3D" id="1.20.1510.10">
    <property type="entry name" value="Cation efflux protein transmembrane domain"/>
    <property type="match status" value="1"/>
</dbReference>
<feature type="domain" description="Cation efflux protein transmembrane" evidence="10">
    <location>
        <begin position="19"/>
        <end position="210"/>
    </location>
</feature>
<accession>A0A2S8S811</accession>
<reference evidence="12 13" key="1">
    <citation type="submission" date="2018-02" db="EMBL/GenBank/DDBJ databases">
        <title>Genomic Encyclopedia of Archaeal and Bacterial Type Strains, Phase II (KMG-II): from individual species to whole genera.</title>
        <authorList>
            <person name="Goeker M."/>
        </authorList>
    </citation>
    <scope>NUCLEOTIDE SEQUENCE [LARGE SCALE GENOMIC DNA]</scope>
    <source>
        <strain evidence="12 13">DSM 18921</strain>
    </source>
</reference>
<feature type="domain" description="Cation efflux protein cytoplasmic" evidence="11">
    <location>
        <begin position="214"/>
        <end position="287"/>
    </location>
</feature>
<evidence type="ECO:0000256" key="1">
    <source>
        <dbReference type="ARBA" id="ARBA00004141"/>
    </source>
</evidence>
<dbReference type="EMBL" id="PVEP01000003">
    <property type="protein sequence ID" value="PQV56926.1"/>
    <property type="molecule type" value="Genomic_DNA"/>
</dbReference>
<dbReference type="NCBIfam" id="TIGR01297">
    <property type="entry name" value="CDF"/>
    <property type="match status" value="1"/>
</dbReference>
<evidence type="ECO:0000313" key="13">
    <source>
        <dbReference type="Proteomes" id="UP000238338"/>
    </source>
</evidence>
<feature type="transmembrane region" description="Helical" evidence="9">
    <location>
        <begin position="86"/>
        <end position="105"/>
    </location>
</feature>
<feature type="transmembrane region" description="Helical" evidence="9">
    <location>
        <begin position="45"/>
        <end position="65"/>
    </location>
</feature>
<dbReference type="InterPro" id="IPR027470">
    <property type="entry name" value="Cation_efflux_CTD"/>
</dbReference>
<evidence type="ECO:0000313" key="12">
    <source>
        <dbReference type="EMBL" id="PQV56926.1"/>
    </source>
</evidence>
<gene>
    <name evidence="12" type="ORF">LX70_01780</name>
</gene>
<comment type="similarity">
    <text evidence="2">Belongs to the cation diffusion facilitator (CDF) transporter (TC 2.A.4) family. SLC30A subfamily.</text>
</comment>
<evidence type="ECO:0000256" key="4">
    <source>
        <dbReference type="ARBA" id="ARBA00022692"/>
    </source>
</evidence>
<sequence length="303" mass="32415">MPHDHHHHHHHAPAGERGLVLAVVVNVLLTVAQIVGGVFSGSVALIADAVHNLSDAAALVIAFAARRIARRPADAQMSFGYARAEVVAALINYTVLIVISLWLGSEAVMRLLDPPPVAGGIVMALALLALVIDLATALLTWRLAKDSTNIRAAFLHNLADAGSSVAVLAGGALIWAFGWQWADPVITLLISVWIAAHALVEIRPVIRILMLAAPPEVEQDALRRAIEGEEGIEGVHHLHLWQMDEHRVSVEAHLVVAEDADSARIVRRVKARVERDFGIRHVTLETETQGSGCAGPVCPPDAA</sequence>
<keyword evidence="7" id="KW-0406">Ion transport</keyword>
<name>A0A2S8S811_9RHOB</name>
<keyword evidence="5" id="KW-0864">Zinc transport</keyword>
<dbReference type="Pfam" id="PF16916">
    <property type="entry name" value="ZT_dimer"/>
    <property type="match status" value="1"/>
</dbReference>
<dbReference type="GO" id="GO:0005886">
    <property type="term" value="C:plasma membrane"/>
    <property type="evidence" value="ECO:0007669"/>
    <property type="project" value="TreeGrafter"/>
</dbReference>
<dbReference type="RefSeq" id="WP_105514246.1">
    <property type="nucleotide sequence ID" value="NZ_PVEP01000003.1"/>
</dbReference>
<dbReference type="PANTHER" id="PTHR11562">
    <property type="entry name" value="CATION EFFLUX PROTEIN/ ZINC TRANSPORTER"/>
    <property type="match status" value="1"/>
</dbReference>
<keyword evidence="4 9" id="KW-0812">Transmembrane</keyword>
<dbReference type="PANTHER" id="PTHR11562:SF17">
    <property type="entry name" value="RE54080P-RELATED"/>
    <property type="match status" value="1"/>
</dbReference>
<dbReference type="Proteomes" id="UP000238338">
    <property type="component" value="Unassembled WGS sequence"/>
</dbReference>
<evidence type="ECO:0000256" key="9">
    <source>
        <dbReference type="SAM" id="Phobius"/>
    </source>
</evidence>
<evidence type="ECO:0000256" key="3">
    <source>
        <dbReference type="ARBA" id="ARBA00022448"/>
    </source>
</evidence>
<keyword evidence="5" id="KW-0862">Zinc</keyword>
<keyword evidence="6 9" id="KW-1133">Transmembrane helix</keyword>
<evidence type="ECO:0000259" key="10">
    <source>
        <dbReference type="Pfam" id="PF01545"/>
    </source>
</evidence>
<proteinExistence type="inferred from homology"/>
<keyword evidence="3" id="KW-0813">Transport</keyword>
<feature type="transmembrane region" description="Helical" evidence="9">
    <location>
        <begin position="117"/>
        <end position="141"/>
    </location>
</feature>
<feature type="transmembrane region" description="Helical" evidence="9">
    <location>
        <begin position="181"/>
        <end position="200"/>
    </location>
</feature>
<evidence type="ECO:0000256" key="7">
    <source>
        <dbReference type="ARBA" id="ARBA00023065"/>
    </source>
</evidence>
<dbReference type="InterPro" id="IPR027469">
    <property type="entry name" value="Cation_efflux_TMD_sf"/>
</dbReference>
<organism evidence="12 13">
    <name type="scientific">Albidovulum denitrificans</name>
    <dbReference type="NCBI Taxonomy" id="404881"/>
    <lineage>
        <taxon>Bacteria</taxon>
        <taxon>Pseudomonadati</taxon>
        <taxon>Pseudomonadota</taxon>
        <taxon>Alphaproteobacteria</taxon>
        <taxon>Rhodobacterales</taxon>
        <taxon>Paracoccaceae</taxon>
        <taxon>Albidovulum</taxon>
    </lineage>
</organism>
<keyword evidence="8 9" id="KW-0472">Membrane</keyword>